<reference evidence="2 3" key="1">
    <citation type="submission" date="2023-11" db="EMBL/GenBank/DDBJ databases">
        <title>Peredibacter starrii A3.12.</title>
        <authorList>
            <person name="Mitchell R.J."/>
        </authorList>
    </citation>
    <scope>NUCLEOTIDE SEQUENCE [LARGE SCALE GENOMIC DNA]</scope>
    <source>
        <strain evidence="2 3">A3.12</strain>
    </source>
</reference>
<gene>
    <name evidence="2" type="ORF">SOO65_10340</name>
</gene>
<organism evidence="2 3">
    <name type="scientific">Peredibacter starrii</name>
    <dbReference type="NCBI Taxonomy" id="28202"/>
    <lineage>
        <taxon>Bacteria</taxon>
        <taxon>Pseudomonadati</taxon>
        <taxon>Bdellovibrionota</taxon>
        <taxon>Bacteriovoracia</taxon>
        <taxon>Bacteriovoracales</taxon>
        <taxon>Bacteriovoracaceae</taxon>
        <taxon>Peredibacter</taxon>
    </lineage>
</organism>
<accession>A0AAX4HVF9</accession>
<evidence type="ECO:0000256" key="1">
    <source>
        <dbReference type="SAM" id="MobiDB-lite"/>
    </source>
</evidence>
<keyword evidence="3" id="KW-1185">Reference proteome</keyword>
<protein>
    <submittedName>
        <fullName evidence="2">Uncharacterized protein</fullName>
    </submittedName>
</protein>
<feature type="compositionally biased region" description="Pro residues" evidence="1">
    <location>
        <begin position="1"/>
        <end position="10"/>
    </location>
</feature>
<proteinExistence type="predicted"/>
<evidence type="ECO:0000313" key="3">
    <source>
        <dbReference type="Proteomes" id="UP001324634"/>
    </source>
</evidence>
<dbReference type="KEGG" id="psti:SOO65_10340"/>
<dbReference type="EMBL" id="CP139487">
    <property type="protein sequence ID" value="WPU67152.1"/>
    <property type="molecule type" value="Genomic_DNA"/>
</dbReference>
<name>A0AAX4HVF9_9BACT</name>
<dbReference type="Proteomes" id="UP001324634">
    <property type="component" value="Chromosome"/>
</dbReference>
<evidence type="ECO:0000313" key="2">
    <source>
        <dbReference type="EMBL" id="WPU67152.1"/>
    </source>
</evidence>
<dbReference type="AlphaFoldDB" id="A0AAX4HVF9"/>
<dbReference type="RefSeq" id="WP_321400063.1">
    <property type="nucleotide sequence ID" value="NZ_CP139487.1"/>
</dbReference>
<feature type="region of interest" description="Disordered" evidence="1">
    <location>
        <begin position="1"/>
        <end position="65"/>
    </location>
</feature>
<sequence length="65" mass="7192">MEPTPQPNTPQEPVKQPPIEVDTGDLHGKPDFDYSPSTPQEPITPDPGPNREQPTEPDVEPGREH</sequence>